<reference evidence="1 2" key="1">
    <citation type="journal article" date="2019" name="G3 (Bethesda)">
        <title>Sequencing of a Wild Apple (Malus baccata) Genome Unravels the Differences Between Cultivated and Wild Apple Species Regarding Disease Resistance and Cold Tolerance.</title>
        <authorList>
            <person name="Chen X."/>
        </authorList>
    </citation>
    <scope>NUCLEOTIDE SEQUENCE [LARGE SCALE GENOMIC DNA]</scope>
    <source>
        <strain evidence="2">cv. Shandingzi</strain>
        <tissue evidence="1">Leaves</tissue>
    </source>
</reference>
<keyword evidence="2" id="KW-1185">Reference proteome</keyword>
<evidence type="ECO:0000313" key="1">
    <source>
        <dbReference type="EMBL" id="TQD81007.1"/>
    </source>
</evidence>
<evidence type="ECO:0000313" key="2">
    <source>
        <dbReference type="Proteomes" id="UP000315295"/>
    </source>
</evidence>
<organism evidence="1 2">
    <name type="scientific">Malus baccata</name>
    <name type="common">Siberian crab apple</name>
    <name type="synonym">Pyrus baccata</name>
    <dbReference type="NCBI Taxonomy" id="106549"/>
    <lineage>
        <taxon>Eukaryota</taxon>
        <taxon>Viridiplantae</taxon>
        <taxon>Streptophyta</taxon>
        <taxon>Embryophyta</taxon>
        <taxon>Tracheophyta</taxon>
        <taxon>Spermatophyta</taxon>
        <taxon>Magnoliopsida</taxon>
        <taxon>eudicotyledons</taxon>
        <taxon>Gunneridae</taxon>
        <taxon>Pentapetalae</taxon>
        <taxon>rosids</taxon>
        <taxon>fabids</taxon>
        <taxon>Rosales</taxon>
        <taxon>Rosaceae</taxon>
        <taxon>Amygdaloideae</taxon>
        <taxon>Maleae</taxon>
        <taxon>Malus</taxon>
    </lineage>
</organism>
<gene>
    <name evidence="1" type="ORF">C1H46_033422</name>
</gene>
<dbReference type="Proteomes" id="UP000315295">
    <property type="component" value="Unassembled WGS sequence"/>
</dbReference>
<protein>
    <submittedName>
        <fullName evidence="1">Uncharacterized protein</fullName>
    </submittedName>
</protein>
<proteinExistence type="predicted"/>
<accession>A0A540L3E5</accession>
<name>A0A540L3E5_MALBA</name>
<dbReference type="EMBL" id="VIEB01000785">
    <property type="protein sequence ID" value="TQD81007.1"/>
    <property type="molecule type" value="Genomic_DNA"/>
</dbReference>
<sequence>MMGEVQVELECALELQESADAVKQLKELGTSASTSLAPPLPAHDMEDYTYENISFSEINEIICNRYGYSRDSFSTDEAASVDGIASLDQAL</sequence>
<comment type="caution">
    <text evidence="1">The sequence shown here is derived from an EMBL/GenBank/DDBJ whole genome shotgun (WGS) entry which is preliminary data.</text>
</comment>
<dbReference type="AlphaFoldDB" id="A0A540L3E5"/>